<accession>A0AA35VBG5</accession>
<name>A0AA35VBG5_9HYPO</name>
<dbReference type="PANTHER" id="PTHR36681:SF3">
    <property type="entry name" value="NUCLEAR GTPASE, GERMINAL CENTER-ASSOCIATED, TANDEM DUPLICATE 3"/>
    <property type="match status" value="1"/>
</dbReference>
<protein>
    <recommendedName>
        <fullName evidence="5">G domain-containing protein</fullName>
    </recommendedName>
</protein>
<dbReference type="EMBL" id="CABFNP030001320">
    <property type="protein sequence ID" value="CAI6099491.1"/>
    <property type="molecule type" value="Genomic_DNA"/>
</dbReference>
<evidence type="ECO:0000313" key="4">
    <source>
        <dbReference type="Proteomes" id="UP001160390"/>
    </source>
</evidence>
<dbReference type="Proteomes" id="UP001160390">
    <property type="component" value="Unassembled WGS sequence"/>
</dbReference>
<feature type="domain" description="Dynamin N-terminal" evidence="1">
    <location>
        <begin position="63"/>
        <end position="304"/>
    </location>
</feature>
<reference evidence="3" key="1">
    <citation type="submission" date="2023-01" db="EMBL/GenBank/DDBJ databases">
        <authorList>
            <person name="Piombo E."/>
        </authorList>
    </citation>
    <scope>NUCLEOTIDE SEQUENCE</scope>
</reference>
<gene>
    <name evidence="3" type="ORF">CCHLO57077_00016847</name>
</gene>
<evidence type="ECO:0000313" key="3">
    <source>
        <dbReference type="EMBL" id="CAI6099491.1"/>
    </source>
</evidence>
<proteinExistence type="predicted"/>
<dbReference type="PANTHER" id="PTHR36681">
    <property type="entry name" value="NUCLEAR GTPASE, GERMINAL CENTER-ASSOCIATED, TANDEM DUPLICATE 3"/>
    <property type="match status" value="1"/>
</dbReference>
<dbReference type="InterPro" id="IPR045063">
    <property type="entry name" value="Dynamin_N"/>
</dbReference>
<evidence type="ECO:0008006" key="5">
    <source>
        <dbReference type="Google" id="ProtNLM"/>
    </source>
</evidence>
<comment type="caution">
    <text evidence="3">The sequence shown here is derived from an EMBL/GenBank/DDBJ whole genome shotgun (WGS) entry which is preliminary data.</text>
</comment>
<dbReference type="SUPFAM" id="SSF52540">
    <property type="entry name" value="P-loop containing nucleoside triphosphate hydrolases"/>
    <property type="match status" value="1"/>
</dbReference>
<dbReference type="InterPro" id="IPR056024">
    <property type="entry name" value="DUF7605"/>
</dbReference>
<dbReference type="Pfam" id="PF00350">
    <property type="entry name" value="Dynamin_N"/>
    <property type="match status" value="1"/>
</dbReference>
<dbReference type="InterPro" id="IPR027417">
    <property type="entry name" value="P-loop_NTPase"/>
</dbReference>
<sequence>MPDCKFYSPEVRESIQTGFEIARIAEEATEALGSTLPLDDSAKRILGQIKDVRSLQGIEARHVAILGDSGEGKSSLINSLLHYPGIAQTGDIGSACTSVVTEYRQKRPEDTAPITIEAEYLSSTGIEEHISELLWSYRQLYLPILESASLSPKDYTRIQRESEQAWSALQTAFGDRRQLSKSYLQNQDEGAYESIKTQLCKWADEIQWPAGADSGVWKSTASTADECCDKTRIFMQDRYWPFTKIIRVYIDSQVLKTGMILADLPGLQDTNLARVRATQKYLLQCDNIFIVSKIARAITNQSVKSSLYHVLSRHMPMEWEQSGGKHLRVAVVCTMSEDINLNTARTEFCGPGKRLSNDEVSQLEGEVASAKIAGDRPRKKEAKERLKFVFVKARNAHVKEGLQRAYSSELDVPQGQLNVFCVSNTTYEKYSRKAGRLNSLILWASSLHSHVAIQADQSYEPIEQALLRIAFNLPSRVSEMGKKFLECFQEQLTSFLDQRGLNWESAAKSKAAVWERWHWTQYNAWCVHFGLHATANLDRVDWNAEIIWKMRLELEYPWELVIDEIFVIFASLRDDWIDDLRSLTDSIKGNDVT</sequence>
<feature type="domain" description="DUF7605" evidence="2">
    <location>
        <begin position="499"/>
        <end position="575"/>
    </location>
</feature>
<keyword evidence="4" id="KW-1185">Reference proteome</keyword>
<dbReference type="Gene3D" id="3.40.50.300">
    <property type="entry name" value="P-loop containing nucleotide triphosphate hydrolases"/>
    <property type="match status" value="1"/>
</dbReference>
<evidence type="ECO:0000259" key="1">
    <source>
        <dbReference type="Pfam" id="PF00350"/>
    </source>
</evidence>
<dbReference type="AlphaFoldDB" id="A0AA35VBG5"/>
<organism evidence="3 4">
    <name type="scientific">Clonostachys chloroleuca</name>
    <dbReference type="NCBI Taxonomy" id="1926264"/>
    <lineage>
        <taxon>Eukaryota</taxon>
        <taxon>Fungi</taxon>
        <taxon>Dikarya</taxon>
        <taxon>Ascomycota</taxon>
        <taxon>Pezizomycotina</taxon>
        <taxon>Sordariomycetes</taxon>
        <taxon>Hypocreomycetidae</taxon>
        <taxon>Hypocreales</taxon>
        <taxon>Bionectriaceae</taxon>
        <taxon>Clonostachys</taxon>
    </lineage>
</organism>
<dbReference type="Pfam" id="PF24564">
    <property type="entry name" value="DUF7605"/>
    <property type="match status" value="1"/>
</dbReference>
<evidence type="ECO:0000259" key="2">
    <source>
        <dbReference type="Pfam" id="PF24564"/>
    </source>
</evidence>